<dbReference type="EMBL" id="CP118108">
    <property type="protein sequence ID" value="WDI03685.1"/>
    <property type="molecule type" value="Genomic_DNA"/>
</dbReference>
<dbReference type="Pfam" id="PF00293">
    <property type="entry name" value="NUDIX"/>
    <property type="match status" value="1"/>
</dbReference>
<feature type="domain" description="Nudix hydrolase" evidence="1">
    <location>
        <begin position="2"/>
        <end position="132"/>
    </location>
</feature>
<dbReference type="InterPro" id="IPR000086">
    <property type="entry name" value="NUDIX_hydrolase_dom"/>
</dbReference>
<sequence length="166" mass="19231">MEVRQMATAYLFNEDKVLMLKRLGSRLPDDAFWTGLGGHLEPEELSHPKEACIREVYEESGIKSEDIIDLELKYILHRIKNSEIRLQYVYFGKTDMVDLAACDEGELIWVPKKELLNLTMSRINSFMLEHYLTSPSSQHIMVGTITLNKLGKPLMQWSELKDPLIF</sequence>
<reference evidence="2 3" key="1">
    <citation type="submission" date="2023-02" db="EMBL/GenBank/DDBJ databases">
        <title>Pathogen: clinical or host-associated sample.</title>
        <authorList>
            <person name="Hergert J."/>
            <person name="Casey R."/>
            <person name="Wagner J."/>
            <person name="Young E.L."/>
            <person name="Oakeson K.F."/>
        </authorList>
    </citation>
    <scope>NUCLEOTIDE SEQUENCE [LARGE SCALE GENOMIC DNA]</scope>
    <source>
        <strain evidence="2 3">2022CK-00829</strain>
    </source>
</reference>
<dbReference type="PROSITE" id="PS51462">
    <property type="entry name" value="NUDIX"/>
    <property type="match status" value="1"/>
</dbReference>
<gene>
    <name evidence="2" type="ORF">PUW25_06940</name>
</gene>
<evidence type="ECO:0000313" key="2">
    <source>
        <dbReference type="EMBL" id="WDI03685.1"/>
    </source>
</evidence>
<evidence type="ECO:0000259" key="1">
    <source>
        <dbReference type="PROSITE" id="PS51462"/>
    </source>
</evidence>
<keyword evidence="3" id="KW-1185">Reference proteome</keyword>
<dbReference type="Gene3D" id="3.90.79.10">
    <property type="entry name" value="Nucleoside Triphosphate Pyrophosphohydrolase"/>
    <property type="match status" value="1"/>
</dbReference>
<name>A0ABY7XFQ8_9BACL</name>
<proteinExistence type="predicted"/>
<dbReference type="RefSeq" id="WP_081872171.1">
    <property type="nucleotide sequence ID" value="NZ_CP118106.1"/>
</dbReference>
<accession>A0ABY7XFQ8</accession>
<dbReference type="SUPFAM" id="SSF55811">
    <property type="entry name" value="Nudix"/>
    <property type="match status" value="1"/>
</dbReference>
<dbReference type="Proteomes" id="UP001221519">
    <property type="component" value="Chromosome"/>
</dbReference>
<organism evidence="2 3">
    <name type="scientific">Paenibacillus urinalis</name>
    <dbReference type="NCBI Taxonomy" id="521520"/>
    <lineage>
        <taxon>Bacteria</taxon>
        <taxon>Bacillati</taxon>
        <taxon>Bacillota</taxon>
        <taxon>Bacilli</taxon>
        <taxon>Bacillales</taxon>
        <taxon>Paenibacillaceae</taxon>
        <taxon>Paenibacillus</taxon>
    </lineage>
</organism>
<protein>
    <submittedName>
        <fullName evidence="2">NUDIX domain-containing protein</fullName>
    </submittedName>
</protein>
<dbReference type="InterPro" id="IPR015797">
    <property type="entry name" value="NUDIX_hydrolase-like_dom_sf"/>
</dbReference>
<evidence type="ECO:0000313" key="3">
    <source>
        <dbReference type="Proteomes" id="UP001221519"/>
    </source>
</evidence>